<reference evidence="1 2" key="1">
    <citation type="journal article" date="2022" name="Nat. Plants">
        <title>Genomes of leafy and leafless Platanthera orchids illuminate the evolution of mycoheterotrophy.</title>
        <authorList>
            <person name="Li M.H."/>
            <person name="Liu K.W."/>
            <person name="Li Z."/>
            <person name="Lu H.C."/>
            <person name="Ye Q.L."/>
            <person name="Zhang D."/>
            <person name="Wang J.Y."/>
            <person name="Li Y.F."/>
            <person name="Zhong Z.M."/>
            <person name="Liu X."/>
            <person name="Yu X."/>
            <person name="Liu D.K."/>
            <person name="Tu X.D."/>
            <person name="Liu B."/>
            <person name="Hao Y."/>
            <person name="Liao X.Y."/>
            <person name="Jiang Y.T."/>
            <person name="Sun W.H."/>
            <person name="Chen J."/>
            <person name="Chen Y.Q."/>
            <person name="Ai Y."/>
            <person name="Zhai J.W."/>
            <person name="Wu S.S."/>
            <person name="Zhou Z."/>
            <person name="Hsiao Y.Y."/>
            <person name="Wu W.L."/>
            <person name="Chen Y.Y."/>
            <person name="Lin Y.F."/>
            <person name="Hsu J.L."/>
            <person name="Li C.Y."/>
            <person name="Wang Z.W."/>
            <person name="Zhao X."/>
            <person name="Zhong W.Y."/>
            <person name="Ma X.K."/>
            <person name="Ma L."/>
            <person name="Huang J."/>
            <person name="Chen G.Z."/>
            <person name="Huang M.Z."/>
            <person name="Huang L."/>
            <person name="Peng D.H."/>
            <person name="Luo Y.B."/>
            <person name="Zou S.Q."/>
            <person name="Chen S.P."/>
            <person name="Lan S."/>
            <person name="Tsai W.C."/>
            <person name="Van de Peer Y."/>
            <person name="Liu Z.J."/>
        </authorList>
    </citation>
    <scope>NUCLEOTIDE SEQUENCE [LARGE SCALE GENOMIC DNA]</scope>
    <source>
        <strain evidence="1">Lor287</strain>
    </source>
</reference>
<gene>
    <name evidence="1" type="ORF">KSP39_PZI016564</name>
</gene>
<sequence>MLMRCGEGDARAQWLRKRLDAKDTTRGKVNACGRNSGEVLAAEVAGGSGRMFITDVSATVLRLYGLSFVSQHYQNMVDVIMGRIRLEEKSEIDGAAGSYVLFGSEHYEAGTSSNHYFEMSSPILTLLGSFDKLAASASGSWFSSTDPAGGYVGLLLPHSCSCRSYRLLDLSTRAAPVSSTMIDSVEPACRRLPMIVLAFLCELLDCSASLLHRRRFSWLLRQSCPRFSSLFPSGEINDLGLLLLRSIFPIDPVILAAALGDPIAARLLTMKIFFS</sequence>
<dbReference type="EMBL" id="JBBWWQ010000014">
    <property type="protein sequence ID" value="KAK8931228.1"/>
    <property type="molecule type" value="Genomic_DNA"/>
</dbReference>
<protein>
    <submittedName>
        <fullName evidence="1">Uncharacterized protein</fullName>
    </submittedName>
</protein>
<evidence type="ECO:0000313" key="2">
    <source>
        <dbReference type="Proteomes" id="UP001418222"/>
    </source>
</evidence>
<dbReference type="Proteomes" id="UP001418222">
    <property type="component" value="Unassembled WGS sequence"/>
</dbReference>
<accession>A0AAP0B7C5</accession>
<keyword evidence="2" id="KW-1185">Reference proteome</keyword>
<dbReference type="AlphaFoldDB" id="A0AAP0B7C5"/>
<comment type="caution">
    <text evidence="1">The sequence shown here is derived from an EMBL/GenBank/DDBJ whole genome shotgun (WGS) entry which is preliminary data.</text>
</comment>
<proteinExistence type="predicted"/>
<evidence type="ECO:0000313" key="1">
    <source>
        <dbReference type="EMBL" id="KAK8931228.1"/>
    </source>
</evidence>
<organism evidence="1 2">
    <name type="scientific">Platanthera zijinensis</name>
    <dbReference type="NCBI Taxonomy" id="2320716"/>
    <lineage>
        <taxon>Eukaryota</taxon>
        <taxon>Viridiplantae</taxon>
        <taxon>Streptophyta</taxon>
        <taxon>Embryophyta</taxon>
        <taxon>Tracheophyta</taxon>
        <taxon>Spermatophyta</taxon>
        <taxon>Magnoliopsida</taxon>
        <taxon>Liliopsida</taxon>
        <taxon>Asparagales</taxon>
        <taxon>Orchidaceae</taxon>
        <taxon>Orchidoideae</taxon>
        <taxon>Orchideae</taxon>
        <taxon>Orchidinae</taxon>
        <taxon>Platanthera</taxon>
    </lineage>
</organism>
<name>A0AAP0B7C5_9ASPA</name>